<gene>
    <name evidence="3" type="ORF">E5S68_07430</name>
</gene>
<dbReference type="InterPro" id="IPR027954">
    <property type="entry name" value="Transcobalamin-like_C"/>
</dbReference>
<dbReference type="AlphaFoldDB" id="A0A4Z1DX34"/>
<dbReference type="PROSITE" id="PS51257">
    <property type="entry name" value="PROKAR_LIPOPROTEIN"/>
    <property type="match status" value="1"/>
</dbReference>
<dbReference type="Gene3D" id="2.170.130.30">
    <property type="match status" value="1"/>
</dbReference>
<proteinExistence type="predicted"/>
<evidence type="ECO:0000259" key="2">
    <source>
        <dbReference type="Pfam" id="PF14478"/>
    </source>
</evidence>
<evidence type="ECO:0000313" key="3">
    <source>
        <dbReference type="EMBL" id="TGN92727.1"/>
    </source>
</evidence>
<comment type="caution">
    <text evidence="3">The sequence shown here is derived from an EMBL/GenBank/DDBJ whole genome shotgun (WGS) entry which is preliminary data.</text>
</comment>
<feature type="signal peptide" evidence="1">
    <location>
        <begin position="1"/>
        <end position="25"/>
    </location>
</feature>
<evidence type="ECO:0000313" key="4">
    <source>
        <dbReference type="Proteomes" id="UP000297986"/>
    </source>
</evidence>
<protein>
    <submittedName>
        <fullName evidence="3">DUF4430 domain-containing protein</fullName>
    </submittedName>
</protein>
<organism evidence="3 4">
    <name type="scientific">Streptococcus rubneri</name>
    <dbReference type="NCBI Taxonomy" id="1234680"/>
    <lineage>
        <taxon>Bacteria</taxon>
        <taxon>Bacillati</taxon>
        <taxon>Bacillota</taxon>
        <taxon>Bacilli</taxon>
        <taxon>Lactobacillales</taxon>
        <taxon>Streptococcaceae</taxon>
        <taxon>Streptococcus</taxon>
    </lineage>
</organism>
<evidence type="ECO:0000256" key="1">
    <source>
        <dbReference type="SAM" id="SignalP"/>
    </source>
</evidence>
<feature type="domain" description="Transcobalamin-like C-terminal" evidence="2">
    <location>
        <begin position="67"/>
        <end position="130"/>
    </location>
</feature>
<keyword evidence="4" id="KW-1185">Reference proteome</keyword>
<dbReference type="EMBL" id="SRRP01000001">
    <property type="protein sequence ID" value="TGN92727.1"/>
    <property type="molecule type" value="Genomic_DNA"/>
</dbReference>
<dbReference type="Proteomes" id="UP000297986">
    <property type="component" value="Unassembled WGS sequence"/>
</dbReference>
<sequence>MKKTLYSLFAVLTALVLVSCGQSTPSTTENSASSSQVAKEKQITITVSIAPEGQEAQSKTLKVAEKSNLMEVLKANYKIEEKSGLITSIDGVAQDESKGLYWMYKINGEMAPKGAAETTVQDGDTIEFYQEVYQ</sequence>
<feature type="chain" id="PRO_5038516049" evidence="1">
    <location>
        <begin position="26"/>
        <end position="134"/>
    </location>
</feature>
<accession>A0A4Z1DX34</accession>
<reference evidence="3 4" key="1">
    <citation type="submission" date="2019-04" db="EMBL/GenBank/DDBJ databases">
        <title>Genome sequencing of Streptococcus rubneri DSM 26920(T).</title>
        <authorList>
            <person name="Kook J.-K."/>
            <person name="Park S.-N."/>
            <person name="Lim Y.K."/>
        </authorList>
    </citation>
    <scope>NUCLEOTIDE SEQUENCE [LARGE SCALE GENOMIC DNA]</scope>
    <source>
        <strain evidence="3 4">DSM 26920</strain>
    </source>
</reference>
<dbReference type="Pfam" id="PF14478">
    <property type="entry name" value="DUF4430"/>
    <property type="match status" value="1"/>
</dbReference>
<keyword evidence="1" id="KW-0732">Signal</keyword>
<name>A0A4Z1DX34_9STRE</name>
<dbReference type="RefSeq" id="WP_135782960.1">
    <property type="nucleotide sequence ID" value="NZ_JADMRL010000003.1"/>
</dbReference>
<dbReference type="OrthoDB" id="2870483at2"/>